<dbReference type="RefSeq" id="WP_269311415.1">
    <property type="nucleotide sequence ID" value="NZ_CP114052.1"/>
</dbReference>
<accession>A0ABY7JRN7</accession>
<proteinExistence type="predicted"/>
<dbReference type="PANTHER" id="PTHR39966:SF1">
    <property type="entry name" value="HEMERYTHRIN-LIKE DOMAIN-CONTAINING PROTEIN"/>
    <property type="match status" value="1"/>
</dbReference>
<dbReference type="EMBL" id="CP114052">
    <property type="protein sequence ID" value="WAW14718.1"/>
    <property type="molecule type" value="Genomic_DNA"/>
</dbReference>
<dbReference type="Gene3D" id="1.20.120.520">
    <property type="entry name" value="nmb1532 protein domain like"/>
    <property type="match status" value="1"/>
</dbReference>
<dbReference type="PANTHER" id="PTHR39966">
    <property type="entry name" value="BLL2471 PROTEIN-RELATED"/>
    <property type="match status" value="1"/>
</dbReference>
<keyword evidence="3" id="KW-1185">Reference proteome</keyword>
<dbReference type="Pfam" id="PF01814">
    <property type="entry name" value="Hemerythrin"/>
    <property type="match status" value="1"/>
</dbReference>
<reference evidence="2" key="1">
    <citation type="submission" date="2022-12" db="EMBL/GenBank/DDBJ databases">
        <title>Peptostreptococcus.</title>
        <authorList>
            <person name="Lee S.H."/>
        </authorList>
    </citation>
    <scope>NUCLEOTIDE SEQUENCE</scope>
    <source>
        <strain evidence="2">CBA3647</strain>
    </source>
</reference>
<evidence type="ECO:0000313" key="3">
    <source>
        <dbReference type="Proteomes" id="UP001164187"/>
    </source>
</evidence>
<sequence>MYGIDILVKEHDNILKFIDLSRKSCREILDGKEVDIELFRKYIDFVRNYGDKHHHGKEEEILFKLMVDNLSPVAEKLINHGMLIEHDLGRLFMKNLEAALDRYEENKDNDCKLDIITNIIGYGDLLTRHIEKENKVVYTFAERELSDELKQQVDRSTEQFEKDYISNKNRYEKWLEELSLN</sequence>
<name>A0ABY7JRN7_9FIRM</name>
<protein>
    <submittedName>
        <fullName evidence="2">Hemerythrin domain-containing protein</fullName>
    </submittedName>
</protein>
<feature type="domain" description="Hemerythrin-like" evidence="1">
    <location>
        <begin position="3"/>
        <end position="140"/>
    </location>
</feature>
<dbReference type="InterPro" id="IPR012312">
    <property type="entry name" value="Hemerythrin-like"/>
</dbReference>
<evidence type="ECO:0000313" key="2">
    <source>
        <dbReference type="EMBL" id="WAW14718.1"/>
    </source>
</evidence>
<organism evidence="2 3">
    <name type="scientific">Peptostreptococcus equinus</name>
    <dbReference type="NCBI Taxonomy" id="3003601"/>
    <lineage>
        <taxon>Bacteria</taxon>
        <taxon>Bacillati</taxon>
        <taxon>Bacillota</taxon>
        <taxon>Clostridia</taxon>
        <taxon>Peptostreptococcales</taxon>
        <taxon>Peptostreptococcaceae</taxon>
        <taxon>Peptostreptococcus</taxon>
    </lineage>
</organism>
<gene>
    <name evidence="2" type="ORF">O0R46_09055</name>
</gene>
<dbReference type="CDD" id="cd12108">
    <property type="entry name" value="Hr-like"/>
    <property type="match status" value="1"/>
</dbReference>
<dbReference type="Proteomes" id="UP001164187">
    <property type="component" value="Chromosome"/>
</dbReference>
<evidence type="ECO:0000259" key="1">
    <source>
        <dbReference type="Pfam" id="PF01814"/>
    </source>
</evidence>